<dbReference type="SUPFAM" id="SSF53098">
    <property type="entry name" value="Ribonuclease H-like"/>
    <property type="match status" value="1"/>
</dbReference>
<dbReference type="InterPro" id="IPR008906">
    <property type="entry name" value="HATC_C_dom"/>
</dbReference>
<dbReference type="InterPro" id="IPR052035">
    <property type="entry name" value="ZnF_BED_domain_contain"/>
</dbReference>
<evidence type="ECO:0000313" key="7">
    <source>
        <dbReference type="EMBL" id="KAL2085019.1"/>
    </source>
</evidence>
<dbReference type="Pfam" id="PF05699">
    <property type="entry name" value="Dimer_Tnp_hAT"/>
    <property type="match status" value="1"/>
</dbReference>
<evidence type="ECO:0000256" key="5">
    <source>
        <dbReference type="ARBA" id="ARBA00023242"/>
    </source>
</evidence>
<evidence type="ECO:0000256" key="4">
    <source>
        <dbReference type="ARBA" id="ARBA00022833"/>
    </source>
</evidence>
<keyword evidence="8" id="KW-1185">Reference proteome</keyword>
<dbReference type="GO" id="GO:0008270">
    <property type="term" value="F:zinc ion binding"/>
    <property type="evidence" value="ECO:0007669"/>
    <property type="project" value="UniProtKB-KW"/>
</dbReference>
<evidence type="ECO:0000259" key="6">
    <source>
        <dbReference type="Pfam" id="PF05699"/>
    </source>
</evidence>
<evidence type="ECO:0000256" key="2">
    <source>
        <dbReference type="ARBA" id="ARBA00022723"/>
    </source>
</evidence>
<keyword evidence="4" id="KW-0862">Zinc</keyword>
<gene>
    <name evidence="7" type="ORF">ACEWY4_020537</name>
</gene>
<keyword evidence="5" id="KW-0539">Nucleus</keyword>
<keyword evidence="3" id="KW-0863">Zinc-finger</keyword>
<organism evidence="7 8">
    <name type="scientific">Coilia grayii</name>
    <name type="common">Gray's grenadier anchovy</name>
    <dbReference type="NCBI Taxonomy" id="363190"/>
    <lineage>
        <taxon>Eukaryota</taxon>
        <taxon>Metazoa</taxon>
        <taxon>Chordata</taxon>
        <taxon>Craniata</taxon>
        <taxon>Vertebrata</taxon>
        <taxon>Euteleostomi</taxon>
        <taxon>Actinopterygii</taxon>
        <taxon>Neopterygii</taxon>
        <taxon>Teleostei</taxon>
        <taxon>Clupei</taxon>
        <taxon>Clupeiformes</taxon>
        <taxon>Clupeoidei</taxon>
        <taxon>Engraulidae</taxon>
        <taxon>Coilinae</taxon>
        <taxon>Coilia</taxon>
    </lineage>
</organism>
<accession>A0ABD1JD89</accession>
<dbReference type="GO" id="GO:0005634">
    <property type="term" value="C:nucleus"/>
    <property type="evidence" value="ECO:0007669"/>
    <property type="project" value="UniProtKB-SubCell"/>
</dbReference>
<evidence type="ECO:0000256" key="1">
    <source>
        <dbReference type="ARBA" id="ARBA00004123"/>
    </source>
</evidence>
<sequence length="333" mass="37787">MSSTRYCIPLSVNTKKKKYLVKRSLGSLTLPNRNSHTSRVVWRKSQQSHLQSRLEKTLKASVDTRWNSLPTMLDSISCQYEAIRVLLEERGEEDRLTPISRETLLEIVAFLARFKEATKALEASKTPTIHLTAVWLERLKRHLQPCSTDSMTLSSLREKCLKVLDEKFQLHLLHKLAMFLHPKLKSLRLLSSEADATGVHNEARRLVEGEGDTSARPCTVALYQAKRPRLSSDHLSDVEDSSDDAELNEDEVSAYIQLKSPKGDSFDVLLWWKEHQEDFPNLAIIARGVLSIPASSAASERDFSSAGFVIQERRTQLKPGTVDDILFLHSNLR</sequence>
<dbReference type="EMBL" id="JBHFQA010000017">
    <property type="protein sequence ID" value="KAL2085019.1"/>
    <property type="molecule type" value="Genomic_DNA"/>
</dbReference>
<dbReference type="PANTHER" id="PTHR46481:SF10">
    <property type="entry name" value="ZINC FINGER BED DOMAIN-CONTAINING PROTEIN 39"/>
    <property type="match status" value="1"/>
</dbReference>
<comment type="caution">
    <text evidence="7">The sequence shown here is derived from an EMBL/GenBank/DDBJ whole genome shotgun (WGS) entry which is preliminary data.</text>
</comment>
<dbReference type="InterPro" id="IPR012337">
    <property type="entry name" value="RNaseH-like_sf"/>
</dbReference>
<feature type="domain" description="HAT C-terminal dimerisation" evidence="6">
    <location>
        <begin position="264"/>
        <end position="332"/>
    </location>
</feature>
<proteinExistence type="predicted"/>
<protein>
    <recommendedName>
        <fullName evidence="6">HAT C-terminal dimerisation domain-containing protein</fullName>
    </recommendedName>
</protein>
<evidence type="ECO:0000313" key="8">
    <source>
        <dbReference type="Proteomes" id="UP001591681"/>
    </source>
</evidence>
<dbReference type="AlphaFoldDB" id="A0ABD1JD89"/>
<dbReference type="Proteomes" id="UP001591681">
    <property type="component" value="Unassembled WGS sequence"/>
</dbReference>
<reference evidence="7 8" key="1">
    <citation type="submission" date="2024-09" db="EMBL/GenBank/DDBJ databases">
        <title>A chromosome-level genome assembly of Gray's grenadier anchovy, Coilia grayii.</title>
        <authorList>
            <person name="Fu Z."/>
        </authorList>
    </citation>
    <scope>NUCLEOTIDE SEQUENCE [LARGE SCALE GENOMIC DNA]</scope>
    <source>
        <strain evidence="7">G4</strain>
        <tissue evidence="7">Muscle</tissue>
    </source>
</reference>
<comment type="subcellular location">
    <subcellularLocation>
        <location evidence="1">Nucleus</location>
    </subcellularLocation>
</comment>
<dbReference type="PANTHER" id="PTHR46481">
    <property type="entry name" value="ZINC FINGER BED DOMAIN-CONTAINING PROTEIN 4"/>
    <property type="match status" value="1"/>
</dbReference>
<name>A0ABD1JD89_9TELE</name>
<keyword evidence="2" id="KW-0479">Metal-binding</keyword>
<evidence type="ECO:0000256" key="3">
    <source>
        <dbReference type="ARBA" id="ARBA00022771"/>
    </source>
</evidence>